<sequence>MGVQSYLNRLEESGMYVVVDASSVYEGESYKSISNKSAKEFGVFVQDEWSISNKLTVVPGVRFDIHHSEEEYKADRQVFATTLFPKTEFKENSISPRVAVKYEISNRITIRANAGTGFRAPFGFSEDLHLCSGSPRVWKSSNLKPETSVSFNLSADYYGSKVKISANLFRTDLKDKIAFTNADASVAALGYDYQWENVDDAFVQGIEVSLMANLMKDLDLGLDLTLNQGKYDNVRDDWAETQYENDSKYISRFPATTGDVKIEYSPKDWNIALTGSYHGKMYIDYFNEDIDPVIGDQTKIKKTKPFLLFNSRVSKRVNPFNFYAGVNNIFSYMQDEKHLDDAAFMYAPLYGTMIYAGMTIEIRH</sequence>
<keyword evidence="2" id="KW-0813">Transport</keyword>
<dbReference type="InterPro" id="IPR036942">
    <property type="entry name" value="Beta-barrel_TonB_sf"/>
</dbReference>
<dbReference type="Gene3D" id="2.40.170.20">
    <property type="entry name" value="TonB-dependent receptor, beta-barrel domain"/>
    <property type="match status" value="1"/>
</dbReference>
<evidence type="ECO:0000256" key="2">
    <source>
        <dbReference type="ARBA" id="ARBA00022448"/>
    </source>
</evidence>
<dbReference type="GO" id="GO:0009279">
    <property type="term" value="C:cell outer membrane"/>
    <property type="evidence" value="ECO:0007669"/>
    <property type="project" value="UniProtKB-SubCell"/>
</dbReference>
<dbReference type="PANTHER" id="PTHR30069:SF57">
    <property type="entry name" value="TONB-DEPENDENT RECEPTOR"/>
    <property type="match status" value="1"/>
</dbReference>
<proteinExistence type="predicted"/>
<evidence type="ECO:0000313" key="8">
    <source>
        <dbReference type="EMBL" id="GAG72209.1"/>
    </source>
</evidence>
<evidence type="ECO:0000256" key="3">
    <source>
        <dbReference type="ARBA" id="ARBA00022692"/>
    </source>
</evidence>
<dbReference type="Pfam" id="PF00593">
    <property type="entry name" value="TonB_dep_Rec_b-barrel"/>
    <property type="match status" value="1"/>
</dbReference>
<evidence type="ECO:0000256" key="1">
    <source>
        <dbReference type="ARBA" id="ARBA00004571"/>
    </source>
</evidence>
<dbReference type="InterPro" id="IPR039426">
    <property type="entry name" value="TonB-dep_rcpt-like"/>
</dbReference>
<keyword evidence="6" id="KW-0998">Cell outer membrane</keyword>
<dbReference type="GO" id="GO:0015344">
    <property type="term" value="F:siderophore uptake transmembrane transporter activity"/>
    <property type="evidence" value="ECO:0007669"/>
    <property type="project" value="TreeGrafter"/>
</dbReference>
<keyword evidence="4" id="KW-0798">TonB box</keyword>
<evidence type="ECO:0000256" key="4">
    <source>
        <dbReference type="ARBA" id="ARBA00023077"/>
    </source>
</evidence>
<name>X0ZSB5_9ZZZZ</name>
<dbReference type="EMBL" id="BART01006982">
    <property type="protein sequence ID" value="GAG72209.1"/>
    <property type="molecule type" value="Genomic_DNA"/>
</dbReference>
<protein>
    <recommendedName>
        <fullName evidence="7">TonB-dependent receptor-like beta-barrel domain-containing protein</fullName>
    </recommendedName>
</protein>
<dbReference type="AlphaFoldDB" id="X0ZSB5"/>
<feature type="domain" description="TonB-dependent receptor-like beta-barrel" evidence="7">
    <location>
        <begin position="32"/>
        <end position="329"/>
    </location>
</feature>
<gene>
    <name evidence="8" type="ORF">S01H4_15935</name>
</gene>
<keyword evidence="3" id="KW-0812">Transmembrane</keyword>
<dbReference type="PANTHER" id="PTHR30069">
    <property type="entry name" value="TONB-DEPENDENT OUTER MEMBRANE RECEPTOR"/>
    <property type="match status" value="1"/>
</dbReference>
<evidence type="ECO:0000256" key="6">
    <source>
        <dbReference type="ARBA" id="ARBA00023237"/>
    </source>
</evidence>
<dbReference type="PROSITE" id="PS52016">
    <property type="entry name" value="TONB_DEPENDENT_REC_3"/>
    <property type="match status" value="1"/>
</dbReference>
<keyword evidence="5" id="KW-0472">Membrane</keyword>
<evidence type="ECO:0000256" key="5">
    <source>
        <dbReference type="ARBA" id="ARBA00023136"/>
    </source>
</evidence>
<evidence type="ECO:0000259" key="7">
    <source>
        <dbReference type="Pfam" id="PF00593"/>
    </source>
</evidence>
<dbReference type="GO" id="GO:0044718">
    <property type="term" value="P:siderophore transmembrane transport"/>
    <property type="evidence" value="ECO:0007669"/>
    <property type="project" value="TreeGrafter"/>
</dbReference>
<dbReference type="SUPFAM" id="SSF56935">
    <property type="entry name" value="Porins"/>
    <property type="match status" value="1"/>
</dbReference>
<accession>X0ZSB5</accession>
<dbReference type="InterPro" id="IPR000531">
    <property type="entry name" value="Beta-barrel_TonB"/>
</dbReference>
<comment type="caution">
    <text evidence="8">The sequence shown here is derived from an EMBL/GenBank/DDBJ whole genome shotgun (WGS) entry which is preliminary data.</text>
</comment>
<reference evidence="8" key="1">
    <citation type="journal article" date="2014" name="Front. Microbiol.">
        <title>High frequency of phylogenetically diverse reductive dehalogenase-homologous genes in deep subseafloor sedimentary metagenomes.</title>
        <authorList>
            <person name="Kawai M."/>
            <person name="Futagami T."/>
            <person name="Toyoda A."/>
            <person name="Takaki Y."/>
            <person name="Nishi S."/>
            <person name="Hori S."/>
            <person name="Arai W."/>
            <person name="Tsubouchi T."/>
            <person name="Morono Y."/>
            <person name="Uchiyama I."/>
            <person name="Ito T."/>
            <person name="Fujiyama A."/>
            <person name="Inagaki F."/>
            <person name="Takami H."/>
        </authorList>
    </citation>
    <scope>NUCLEOTIDE SEQUENCE</scope>
    <source>
        <strain evidence="8">Expedition CK06-06</strain>
    </source>
</reference>
<comment type="subcellular location">
    <subcellularLocation>
        <location evidence="1">Cell outer membrane</location>
        <topology evidence="1">Multi-pass membrane protein</topology>
    </subcellularLocation>
</comment>
<organism evidence="8">
    <name type="scientific">marine sediment metagenome</name>
    <dbReference type="NCBI Taxonomy" id="412755"/>
    <lineage>
        <taxon>unclassified sequences</taxon>
        <taxon>metagenomes</taxon>
        <taxon>ecological metagenomes</taxon>
    </lineage>
</organism>